<feature type="compositionally biased region" description="Polar residues" evidence="7">
    <location>
        <begin position="220"/>
        <end position="230"/>
    </location>
</feature>
<feature type="region of interest" description="Disordered" evidence="7">
    <location>
        <begin position="120"/>
        <end position="156"/>
    </location>
</feature>
<dbReference type="eggNOG" id="KOG1304">
    <property type="taxonomic scope" value="Eukaryota"/>
</dbReference>
<protein>
    <recommendedName>
        <fullName evidence="9">Amino acid transporter transmembrane domain-containing protein</fullName>
    </recommendedName>
</protein>
<evidence type="ECO:0000256" key="6">
    <source>
        <dbReference type="ARBA" id="ARBA00023136"/>
    </source>
</evidence>
<evidence type="ECO:0000256" key="8">
    <source>
        <dbReference type="SAM" id="Phobius"/>
    </source>
</evidence>
<evidence type="ECO:0000256" key="3">
    <source>
        <dbReference type="ARBA" id="ARBA00022554"/>
    </source>
</evidence>
<dbReference type="STRING" id="1071383.J7S2F6"/>
<sequence length="736" mass="81481">MVEATPLSYQDPRADKSSLTGNSNLVSSSVRSSNINIPNGSRRRPSAIIRQSLASRRGSILRASVTSGDQNILDSVSGRSFQASTMVNMRSPNFRTQDENDENEIINSVRENYLNPSSSIALETSDRGNDLQRPVPDVNSLTPSSSADPHLSKAGGDITRDIYRLTANSTKSGDTKVPQTMEDVEFTAERKRRQSAASGINVPGGFRREYIVNKLRNDQSQRSYGSGLTKQRSHPSRELTPVSLESNTHSDAMDNVPFLTRNFLEFLYIYGNFAGESFDDDFYSDDQDGPLRASINEDNPLLPVASVKALVSEVRGTASTGKVFLLLLKSFIGTGVLFLPSGFANGGLLFSIAMLVFFGVYSYWCYYILIESKIATKVKSFGDIGLKLYGPWLKFVILFAIVSTQVGFSGAYMIFTAKNLSAFVENVFHVSDINLPMIMLFQLVVYVPLSFVRNISKLSLPSLVANFFIMAGLVIVLFFTAKQLFIDSGMKVAEGIIFGVNHERWSLFIGTAIFAFEGIGLIIPVQDTMRHPEKFPLVLKLVILTATCLFISVATIGYLAYGSSVQTVILLNLPQGNVFVLLIQLFYSMAIMLSTPLQLYPAIKIIENKVFPQFIKIYERDSQAQTTRVRYRPNSGKLSWRVKWLKNLVRSAIVFLVVLFAYCGIDYLDKVVAVIGSLCCLPLVYVIPPMLHLKCCTRGSTKPQGSMMLLATFDKLLIVFGTLATVYTSYQSIVAS</sequence>
<proteinExistence type="inferred from homology"/>
<feature type="transmembrane region" description="Helical" evidence="8">
    <location>
        <begin position="647"/>
        <end position="665"/>
    </location>
</feature>
<gene>
    <name evidence="10" type="primary">KNAG0I01970</name>
    <name evidence="10" type="ordered locus">KNAG_0I01970</name>
</gene>
<dbReference type="HOGENOM" id="CLU_009646_3_2_1"/>
<feature type="compositionally biased region" description="Low complexity" evidence="7">
    <location>
        <begin position="22"/>
        <end position="31"/>
    </location>
</feature>
<dbReference type="OMA" id="YWCYYIL"/>
<dbReference type="RefSeq" id="XP_022466227.1">
    <property type="nucleotide sequence ID" value="XM_022609875.1"/>
</dbReference>
<feature type="region of interest" description="Disordered" evidence="7">
    <location>
        <begin position="217"/>
        <end position="247"/>
    </location>
</feature>
<keyword evidence="4 8" id="KW-0812">Transmembrane</keyword>
<evidence type="ECO:0000256" key="2">
    <source>
        <dbReference type="ARBA" id="ARBA00008066"/>
    </source>
</evidence>
<feature type="region of interest" description="Disordered" evidence="7">
    <location>
        <begin position="1"/>
        <end position="31"/>
    </location>
</feature>
<feature type="domain" description="Amino acid transporter transmembrane" evidence="9">
    <location>
        <begin position="317"/>
        <end position="733"/>
    </location>
</feature>
<feature type="transmembrane region" description="Helical" evidence="8">
    <location>
        <begin position="505"/>
        <end position="525"/>
    </location>
</feature>
<feature type="transmembrane region" description="Helical" evidence="8">
    <location>
        <begin position="391"/>
        <end position="415"/>
    </location>
</feature>
<dbReference type="Pfam" id="PF01490">
    <property type="entry name" value="Aa_trans"/>
    <property type="match status" value="1"/>
</dbReference>
<feature type="transmembrane region" description="Helical" evidence="8">
    <location>
        <begin position="671"/>
        <end position="688"/>
    </location>
</feature>
<feature type="transmembrane region" description="Helical" evidence="8">
    <location>
        <begin position="581"/>
        <end position="600"/>
    </location>
</feature>
<dbReference type="GO" id="GO:0005302">
    <property type="term" value="F:L-tyrosine transmembrane transporter activity"/>
    <property type="evidence" value="ECO:0007669"/>
    <property type="project" value="TreeGrafter"/>
</dbReference>
<keyword evidence="3" id="KW-0926">Vacuole</keyword>
<evidence type="ECO:0000256" key="1">
    <source>
        <dbReference type="ARBA" id="ARBA00004128"/>
    </source>
</evidence>
<evidence type="ECO:0000313" key="11">
    <source>
        <dbReference type="Proteomes" id="UP000006310"/>
    </source>
</evidence>
<feature type="transmembrane region" description="Helical" evidence="8">
    <location>
        <begin position="349"/>
        <end position="370"/>
    </location>
</feature>
<evidence type="ECO:0000256" key="5">
    <source>
        <dbReference type="ARBA" id="ARBA00022989"/>
    </source>
</evidence>
<dbReference type="Proteomes" id="UP000006310">
    <property type="component" value="Chromosome 9"/>
</dbReference>
<keyword evidence="5 8" id="KW-1133">Transmembrane helix</keyword>
<evidence type="ECO:0000256" key="4">
    <source>
        <dbReference type="ARBA" id="ARBA00022692"/>
    </source>
</evidence>
<feature type="transmembrane region" description="Helical" evidence="8">
    <location>
        <begin position="435"/>
        <end position="452"/>
    </location>
</feature>
<organism evidence="10 11">
    <name type="scientific">Huiozyma naganishii (strain ATCC MYA-139 / BCRC 22969 / CBS 8797 / KCTC 17520 / NBRC 10181 / NCYC 3082 / Yp74L-3)</name>
    <name type="common">Yeast</name>
    <name type="synonym">Kazachstania naganishii</name>
    <dbReference type="NCBI Taxonomy" id="1071383"/>
    <lineage>
        <taxon>Eukaryota</taxon>
        <taxon>Fungi</taxon>
        <taxon>Dikarya</taxon>
        <taxon>Ascomycota</taxon>
        <taxon>Saccharomycotina</taxon>
        <taxon>Saccharomycetes</taxon>
        <taxon>Saccharomycetales</taxon>
        <taxon>Saccharomycetaceae</taxon>
        <taxon>Huiozyma</taxon>
    </lineage>
</organism>
<dbReference type="GeneID" id="34527725"/>
<reference evidence="10 11" key="1">
    <citation type="journal article" date="2011" name="Proc. Natl. Acad. Sci. U.S.A.">
        <title>Evolutionary erosion of yeast sex chromosomes by mating-type switching accidents.</title>
        <authorList>
            <person name="Gordon J.L."/>
            <person name="Armisen D."/>
            <person name="Proux-Wera E."/>
            <person name="Oheigeartaigh S.S."/>
            <person name="Byrne K.P."/>
            <person name="Wolfe K.H."/>
        </authorList>
    </citation>
    <scope>NUCLEOTIDE SEQUENCE [LARGE SCALE GENOMIC DNA]</scope>
    <source>
        <strain evidence="11">ATCC MYA-139 / BCRC 22969 / CBS 8797 / CCRC 22969 / KCTC 17520 / NBRC 10181 / NCYC 3082</strain>
    </source>
</reference>
<dbReference type="GO" id="GO:0005774">
    <property type="term" value="C:vacuolar membrane"/>
    <property type="evidence" value="ECO:0007669"/>
    <property type="project" value="UniProtKB-SubCell"/>
</dbReference>
<dbReference type="PANTHER" id="PTHR22950:SF666">
    <property type="entry name" value="VACUOLAR AMINO ACID TRANSPORTER 4"/>
    <property type="match status" value="1"/>
</dbReference>
<dbReference type="Gene3D" id="1.20.1740.10">
    <property type="entry name" value="Amino acid/polyamine transporter I"/>
    <property type="match status" value="1"/>
</dbReference>
<dbReference type="KEGG" id="kng:KNAG_0I01970"/>
<feature type="transmembrane region" description="Helical" evidence="8">
    <location>
        <begin position="537"/>
        <end position="561"/>
    </location>
</feature>
<dbReference type="InterPro" id="IPR013057">
    <property type="entry name" value="AA_transpt_TM"/>
</dbReference>
<dbReference type="PANTHER" id="PTHR22950">
    <property type="entry name" value="AMINO ACID TRANSPORTER"/>
    <property type="match status" value="1"/>
</dbReference>
<accession>J7S2F6</accession>
<name>J7S2F6_HUIN7</name>
<feature type="transmembrane region" description="Helical" evidence="8">
    <location>
        <begin position="464"/>
        <end position="485"/>
    </location>
</feature>
<evidence type="ECO:0000259" key="9">
    <source>
        <dbReference type="Pfam" id="PF01490"/>
    </source>
</evidence>
<comment type="similarity">
    <text evidence="2">Belongs to the amino acid/polyamine transporter 2 family.</text>
</comment>
<reference evidence="11" key="2">
    <citation type="submission" date="2012-08" db="EMBL/GenBank/DDBJ databases">
        <title>Genome sequence of Kazachstania naganishii.</title>
        <authorList>
            <person name="Gordon J.L."/>
            <person name="Armisen D."/>
            <person name="Proux-Wera E."/>
            <person name="OhEigeartaigh S.S."/>
            <person name="Byrne K.P."/>
            <person name="Wolfe K.H."/>
        </authorList>
    </citation>
    <scope>NUCLEOTIDE SEQUENCE [LARGE SCALE GENOMIC DNA]</scope>
    <source>
        <strain evidence="11">ATCC MYA-139 / BCRC 22969 / CBS 8797 / CCRC 22969 / KCTC 17520 / NBRC 10181 / NCYC 3082</strain>
    </source>
</reference>
<dbReference type="AlphaFoldDB" id="J7S2F6"/>
<keyword evidence="6 8" id="KW-0472">Membrane</keyword>
<dbReference type="OrthoDB" id="1684102at2759"/>
<evidence type="ECO:0000256" key="7">
    <source>
        <dbReference type="SAM" id="MobiDB-lite"/>
    </source>
</evidence>
<evidence type="ECO:0000313" key="10">
    <source>
        <dbReference type="EMBL" id="CCK71982.1"/>
    </source>
</evidence>
<feature type="transmembrane region" description="Helical" evidence="8">
    <location>
        <begin position="709"/>
        <end position="730"/>
    </location>
</feature>
<keyword evidence="11" id="KW-1185">Reference proteome</keyword>
<dbReference type="EMBL" id="HE978322">
    <property type="protein sequence ID" value="CCK71982.1"/>
    <property type="molecule type" value="Genomic_DNA"/>
</dbReference>
<comment type="subcellular location">
    <subcellularLocation>
        <location evidence="1">Vacuole membrane</location>
        <topology evidence="1">Multi-pass membrane protein</topology>
    </subcellularLocation>
</comment>